<dbReference type="GO" id="GO:0008324">
    <property type="term" value="F:monoatomic cation transmembrane transporter activity"/>
    <property type="evidence" value="ECO:0007669"/>
    <property type="project" value="InterPro"/>
</dbReference>
<evidence type="ECO:0000256" key="2">
    <source>
        <dbReference type="ARBA" id="ARBA00022448"/>
    </source>
</evidence>
<evidence type="ECO:0000313" key="9">
    <source>
        <dbReference type="Proteomes" id="UP000549617"/>
    </source>
</evidence>
<gene>
    <name evidence="8" type="ORF">FHS49_003590</name>
</gene>
<feature type="transmembrane region" description="Helical" evidence="6">
    <location>
        <begin position="48"/>
        <end position="66"/>
    </location>
</feature>
<comment type="subcellular location">
    <subcellularLocation>
        <location evidence="1">Membrane</location>
        <topology evidence="1">Multi-pass membrane protein</topology>
    </subcellularLocation>
</comment>
<dbReference type="PANTHER" id="PTHR43840:SF15">
    <property type="entry name" value="MITOCHONDRIAL METAL TRANSPORTER 1-RELATED"/>
    <property type="match status" value="1"/>
</dbReference>
<protein>
    <submittedName>
        <fullName evidence="8">Divalent metal cation (Fe/Co/Zn/Cd) transporter</fullName>
    </submittedName>
</protein>
<dbReference type="InterPro" id="IPR027469">
    <property type="entry name" value="Cation_efflux_TMD_sf"/>
</dbReference>
<evidence type="ECO:0000256" key="4">
    <source>
        <dbReference type="ARBA" id="ARBA00022989"/>
    </source>
</evidence>
<dbReference type="Gene3D" id="1.20.1510.10">
    <property type="entry name" value="Cation efflux protein transmembrane domain"/>
    <property type="match status" value="1"/>
</dbReference>
<dbReference type="EMBL" id="JACIJC010000006">
    <property type="protein sequence ID" value="MBB5687548.1"/>
    <property type="molecule type" value="Genomic_DNA"/>
</dbReference>
<name>A0A7W9AKW3_9SPHN</name>
<evidence type="ECO:0000256" key="1">
    <source>
        <dbReference type="ARBA" id="ARBA00004141"/>
    </source>
</evidence>
<keyword evidence="2" id="KW-0813">Transport</keyword>
<dbReference type="InterPro" id="IPR058533">
    <property type="entry name" value="Cation_efflux_TM"/>
</dbReference>
<keyword evidence="9" id="KW-1185">Reference proteome</keyword>
<dbReference type="Proteomes" id="UP000549617">
    <property type="component" value="Unassembled WGS sequence"/>
</dbReference>
<keyword evidence="3 6" id="KW-0812">Transmembrane</keyword>
<reference evidence="8 9" key="1">
    <citation type="submission" date="2020-08" db="EMBL/GenBank/DDBJ databases">
        <title>Genomic Encyclopedia of Type Strains, Phase IV (KMG-IV): sequencing the most valuable type-strain genomes for metagenomic binning, comparative biology and taxonomic classification.</title>
        <authorList>
            <person name="Goeker M."/>
        </authorList>
    </citation>
    <scope>NUCLEOTIDE SEQUENCE [LARGE SCALE GENOMIC DNA]</scope>
    <source>
        <strain evidence="8 9">DSM 25079</strain>
    </source>
</reference>
<dbReference type="RefSeq" id="WP_184021429.1">
    <property type="nucleotide sequence ID" value="NZ_JACIJC010000006.1"/>
</dbReference>
<dbReference type="SUPFAM" id="SSF161111">
    <property type="entry name" value="Cation efflux protein transmembrane domain-like"/>
    <property type="match status" value="1"/>
</dbReference>
<dbReference type="AlphaFoldDB" id="A0A7W9AKW3"/>
<organism evidence="8 9">
    <name type="scientific">Sphingobium boeckii</name>
    <dbReference type="NCBI Taxonomy" id="1082345"/>
    <lineage>
        <taxon>Bacteria</taxon>
        <taxon>Pseudomonadati</taxon>
        <taxon>Pseudomonadota</taxon>
        <taxon>Alphaproteobacteria</taxon>
        <taxon>Sphingomonadales</taxon>
        <taxon>Sphingomonadaceae</taxon>
        <taxon>Sphingobium</taxon>
    </lineage>
</organism>
<proteinExistence type="predicted"/>
<evidence type="ECO:0000256" key="6">
    <source>
        <dbReference type="SAM" id="Phobius"/>
    </source>
</evidence>
<feature type="transmembrane region" description="Helical" evidence="6">
    <location>
        <begin position="87"/>
        <end position="105"/>
    </location>
</feature>
<dbReference type="GO" id="GO:0016020">
    <property type="term" value="C:membrane"/>
    <property type="evidence" value="ECO:0007669"/>
    <property type="project" value="UniProtKB-SubCell"/>
</dbReference>
<evidence type="ECO:0000259" key="7">
    <source>
        <dbReference type="Pfam" id="PF01545"/>
    </source>
</evidence>
<comment type="caution">
    <text evidence="8">The sequence shown here is derived from an EMBL/GenBank/DDBJ whole genome shotgun (WGS) entry which is preliminary data.</text>
</comment>
<feature type="transmembrane region" description="Helical" evidence="6">
    <location>
        <begin position="21"/>
        <end position="42"/>
    </location>
</feature>
<feature type="transmembrane region" description="Helical" evidence="6">
    <location>
        <begin position="130"/>
        <end position="149"/>
    </location>
</feature>
<keyword evidence="4 6" id="KW-1133">Transmembrane helix</keyword>
<accession>A0A7W9AKW3</accession>
<feature type="domain" description="Cation efflux protein transmembrane" evidence="7">
    <location>
        <begin position="34"/>
        <end position="224"/>
    </location>
</feature>
<dbReference type="InterPro" id="IPR050291">
    <property type="entry name" value="CDF_Transporter"/>
</dbReference>
<keyword evidence="5 6" id="KW-0472">Membrane</keyword>
<evidence type="ECO:0000313" key="8">
    <source>
        <dbReference type="EMBL" id="MBB5687548.1"/>
    </source>
</evidence>
<dbReference type="PANTHER" id="PTHR43840">
    <property type="entry name" value="MITOCHONDRIAL METAL TRANSPORTER 1-RELATED"/>
    <property type="match status" value="1"/>
</dbReference>
<sequence length="305" mass="33408">MRHRGHPAAIRQDMARAVRLEWWNVGWTISIIIVMGITMGGSQAMKTAWVEDTLGLIPPLVFLIASHFEARPSTKRFHFGFHRVNSLGFLVAAVALATVGLLLLWDSAMTLIAGENVTVSSVRFLGHDIWLGWFMLAAQAYSIIPPLIIGRKELPIAERLRDKLLHTDALMNRANWLTGAAGIAGIAGLGMGWWWADSAAAAFISLGIISDGVKSLRVATAELVDGVPRALDSDDLSDEAALIAKALRAHFPKTRILLRETGRYIRAEVIGAHAPKNFDADSFDIPGLECRWRLESIAFHPPGKP</sequence>
<evidence type="ECO:0000256" key="5">
    <source>
        <dbReference type="ARBA" id="ARBA00023136"/>
    </source>
</evidence>
<evidence type="ECO:0000256" key="3">
    <source>
        <dbReference type="ARBA" id="ARBA00022692"/>
    </source>
</evidence>
<feature type="transmembrane region" description="Helical" evidence="6">
    <location>
        <begin position="170"/>
        <end position="196"/>
    </location>
</feature>
<dbReference type="Pfam" id="PF01545">
    <property type="entry name" value="Cation_efflux"/>
    <property type="match status" value="1"/>
</dbReference>